<dbReference type="EMBL" id="WTPW01000508">
    <property type="protein sequence ID" value="KAF0504383.1"/>
    <property type="molecule type" value="Genomic_DNA"/>
</dbReference>
<feature type="chain" id="PRO_5034634047" description="MD-2-related lipid-recognition domain-containing protein" evidence="1">
    <location>
        <begin position="20"/>
        <end position="169"/>
    </location>
</feature>
<evidence type="ECO:0000256" key="1">
    <source>
        <dbReference type="SAM" id="SignalP"/>
    </source>
</evidence>
<evidence type="ECO:0000313" key="2">
    <source>
        <dbReference type="EMBL" id="KAF0504383.1"/>
    </source>
</evidence>
<keyword evidence="3" id="KW-1185">Reference proteome</keyword>
<feature type="signal peptide" evidence="1">
    <location>
        <begin position="1"/>
        <end position="19"/>
    </location>
</feature>
<dbReference type="Proteomes" id="UP000439903">
    <property type="component" value="Unassembled WGS sequence"/>
</dbReference>
<reference evidence="2 3" key="1">
    <citation type="journal article" date="2019" name="Environ. Microbiol.">
        <title>At the nexus of three kingdoms: the genome of the mycorrhizal fungus Gigaspora margarita provides insights into plant, endobacterial and fungal interactions.</title>
        <authorList>
            <person name="Venice F."/>
            <person name="Ghignone S."/>
            <person name="Salvioli di Fossalunga A."/>
            <person name="Amselem J."/>
            <person name="Novero M."/>
            <person name="Xianan X."/>
            <person name="Sedzielewska Toro K."/>
            <person name="Morin E."/>
            <person name="Lipzen A."/>
            <person name="Grigoriev I.V."/>
            <person name="Henrissat B."/>
            <person name="Martin F.M."/>
            <person name="Bonfante P."/>
        </authorList>
    </citation>
    <scope>NUCLEOTIDE SEQUENCE [LARGE SCALE GENOMIC DNA]</scope>
    <source>
        <strain evidence="2 3">BEG34</strain>
    </source>
</reference>
<protein>
    <recommendedName>
        <fullName evidence="4">MD-2-related lipid-recognition domain-containing protein</fullName>
    </recommendedName>
</protein>
<name>A0A8H4AJS3_GIGMA</name>
<dbReference type="AlphaFoldDB" id="A0A8H4AJS3"/>
<gene>
    <name evidence="2" type="ORF">F8M41_019535</name>
</gene>
<accession>A0A8H4AJS3</accession>
<evidence type="ECO:0000313" key="3">
    <source>
        <dbReference type="Proteomes" id="UP000439903"/>
    </source>
</evidence>
<comment type="caution">
    <text evidence="2">The sequence shown here is derived from an EMBL/GenBank/DDBJ whole genome shotgun (WGS) entry which is preliminary data.</text>
</comment>
<proteinExistence type="predicted"/>
<keyword evidence="1" id="KW-0732">Signal</keyword>
<sequence>MKNSIFTFILFALLLTVNAAPFQLNKRLITFKTCALENPVDLLTVKIGNNPPVSENSESFDVSGKLTKNDITKDKTLLFVVFGDKTGRNIGKIYTQTFNDPVMAGAPFNISASDVPTPKLPDPYFLQIIVGNPDGSNETVTFFACAIAIVMEIQKKLKFLIFINQISFL</sequence>
<organism evidence="2 3">
    <name type="scientific">Gigaspora margarita</name>
    <dbReference type="NCBI Taxonomy" id="4874"/>
    <lineage>
        <taxon>Eukaryota</taxon>
        <taxon>Fungi</taxon>
        <taxon>Fungi incertae sedis</taxon>
        <taxon>Mucoromycota</taxon>
        <taxon>Glomeromycotina</taxon>
        <taxon>Glomeromycetes</taxon>
        <taxon>Diversisporales</taxon>
        <taxon>Gigasporaceae</taxon>
        <taxon>Gigaspora</taxon>
    </lineage>
</organism>
<evidence type="ECO:0008006" key="4">
    <source>
        <dbReference type="Google" id="ProtNLM"/>
    </source>
</evidence>